<reference evidence="2" key="1">
    <citation type="journal article" date="2021" name="Science">
        <title>Hunting the eagle killer: A cyanobacterial neurotoxin causes vacuolar myelinopathy.</title>
        <authorList>
            <person name="Breinlinger S."/>
            <person name="Phillips T.J."/>
            <person name="Haram B.N."/>
            <person name="Mares J."/>
            <person name="Martinez Yerena J.A."/>
            <person name="Hrouzek P."/>
            <person name="Sobotka R."/>
            <person name="Henderson W.M."/>
            <person name="Schmieder P."/>
            <person name="Williams S.M."/>
            <person name="Lauderdale J.D."/>
            <person name="Wilde H.D."/>
            <person name="Gerrin W."/>
            <person name="Kust A."/>
            <person name="Washington J.W."/>
            <person name="Wagner C."/>
            <person name="Geier B."/>
            <person name="Liebeke M."/>
            <person name="Enke H."/>
            <person name="Niedermeyer T.H.J."/>
            <person name="Wilde S.B."/>
        </authorList>
    </citation>
    <scope>NUCLEOTIDE SEQUENCE [LARGE SCALE GENOMIC DNA]</scope>
    <source>
        <strain evidence="2">Thurmond2011</strain>
    </source>
</reference>
<proteinExistence type="predicted"/>
<accession>A0AAP5MDM3</accession>
<dbReference type="Proteomes" id="UP000667802">
    <property type="component" value="Unassembled WGS sequence"/>
</dbReference>
<evidence type="ECO:0000313" key="2">
    <source>
        <dbReference type="Proteomes" id="UP000667802"/>
    </source>
</evidence>
<keyword evidence="2" id="KW-1185">Reference proteome</keyword>
<evidence type="ECO:0000313" key="1">
    <source>
        <dbReference type="EMBL" id="MDR9899808.1"/>
    </source>
</evidence>
<name>A0AAP5MDM3_9CYAN</name>
<gene>
    <name evidence="1" type="ORF">G7B40_035405</name>
</gene>
<dbReference type="EMBL" id="JAALHA020000027">
    <property type="protein sequence ID" value="MDR9899808.1"/>
    <property type="molecule type" value="Genomic_DNA"/>
</dbReference>
<protein>
    <recommendedName>
        <fullName evidence="3">Isopropylmalate/homocitrate/citramalate synthases</fullName>
    </recommendedName>
</protein>
<comment type="caution">
    <text evidence="1">The sequence shown here is derived from an EMBL/GenBank/DDBJ whole genome shotgun (WGS) entry which is preliminary data.</text>
</comment>
<dbReference type="RefSeq" id="WP_208350516.1">
    <property type="nucleotide sequence ID" value="NZ_JAALHA020000027.1"/>
</dbReference>
<evidence type="ECO:0008006" key="3">
    <source>
        <dbReference type="Google" id="ProtNLM"/>
    </source>
</evidence>
<dbReference type="AlphaFoldDB" id="A0AAP5MDM3"/>
<dbReference type="Pfam" id="PF23856">
    <property type="entry name" value="DUF7219"/>
    <property type="match status" value="1"/>
</dbReference>
<dbReference type="InterPro" id="IPR055643">
    <property type="entry name" value="DUF7219"/>
</dbReference>
<organism evidence="1 2">
    <name type="scientific">Aetokthonos hydrillicola Thurmond2011</name>
    <dbReference type="NCBI Taxonomy" id="2712845"/>
    <lineage>
        <taxon>Bacteria</taxon>
        <taxon>Bacillati</taxon>
        <taxon>Cyanobacteriota</taxon>
        <taxon>Cyanophyceae</taxon>
        <taxon>Nostocales</taxon>
        <taxon>Hapalosiphonaceae</taxon>
        <taxon>Aetokthonos</taxon>
    </lineage>
</organism>
<sequence>MEQDNPVDRDGFFLPRAQYHGQLTPQNLVFNANLQEFSQKVSYISALETSGKISPDEAYRNIKALWKQFKSSTKELGINRNPPEAL</sequence>